<evidence type="ECO:0000256" key="1">
    <source>
        <dbReference type="SAM" id="MobiDB-lite"/>
    </source>
</evidence>
<organism evidence="2 3">
    <name type="scientific">Yoonia vestfoldensis</name>
    <dbReference type="NCBI Taxonomy" id="245188"/>
    <lineage>
        <taxon>Bacteria</taxon>
        <taxon>Pseudomonadati</taxon>
        <taxon>Pseudomonadota</taxon>
        <taxon>Alphaproteobacteria</taxon>
        <taxon>Rhodobacterales</taxon>
        <taxon>Paracoccaceae</taxon>
        <taxon>Yoonia</taxon>
    </lineage>
</organism>
<protein>
    <submittedName>
        <fullName evidence="2">Uncharacterized protein</fullName>
    </submittedName>
</protein>
<dbReference type="KEGG" id="lvs:LOKVESSMR4R_01825"/>
<dbReference type="Proteomes" id="UP000195273">
    <property type="component" value="Chromosome"/>
</dbReference>
<gene>
    <name evidence="2" type="ORF">LOKVESSMR4R_01825</name>
</gene>
<reference evidence="2 3" key="1">
    <citation type="submission" date="2017-05" db="EMBL/GenBank/DDBJ databases">
        <title>Genome Sequence of Loktanella vestfoldensis Strain SMR4r Isolated from a Culture of the Diatom Skeletonema marinoi.</title>
        <authorList>
            <person name="Topel M."/>
            <person name="Pinder M.I.M."/>
            <person name="Johansson O.N."/>
            <person name="Kourtchenko O."/>
            <person name="Godhe A."/>
            <person name="Clarke A.K."/>
        </authorList>
    </citation>
    <scope>NUCLEOTIDE SEQUENCE [LARGE SCALE GENOMIC DNA]</scope>
    <source>
        <strain evidence="2 3">SMR4r</strain>
    </source>
</reference>
<feature type="compositionally biased region" description="Low complexity" evidence="1">
    <location>
        <begin position="1"/>
        <end position="10"/>
    </location>
</feature>
<proteinExistence type="predicted"/>
<dbReference type="OrthoDB" id="7854136at2"/>
<name>A0A1Y0ECC1_9RHOB</name>
<dbReference type="AlphaFoldDB" id="A0A1Y0ECC1"/>
<dbReference type="EMBL" id="CP021431">
    <property type="protein sequence ID" value="ARU01138.1"/>
    <property type="molecule type" value="Genomic_DNA"/>
</dbReference>
<accession>A0A1Y0ECC1</accession>
<evidence type="ECO:0000313" key="3">
    <source>
        <dbReference type="Proteomes" id="UP000195273"/>
    </source>
</evidence>
<sequence>MSASAARIQTPPAPAPAPVPQALRKAGRKARLSGVTTGDPMQDLLSALPKALGRRLRFHEPMAAEKSFDEIWLENLFDAVRQGDAARYRFALLSRMSREKASALHFLVCKAAHMSQPSG</sequence>
<keyword evidence="3" id="KW-1185">Reference proteome</keyword>
<dbReference type="STRING" id="1122181.GCA_000382265_02469"/>
<feature type="region of interest" description="Disordered" evidence="1">
    <location>
        <begin position="1"/>
        <end position="38"/>
    </location>
</feature>
<evidence type="ECO:0000313" key="2">
    <source>
        <dbReference type="EMBL" id="ARU01138.1"/>
    </source>
</evidence>
<dbReference type="RefSeq" id="WP_087207702.1">
    <property type="nucleotide sequence ID" value="NZ_CP021431.1"/>
</dbReference>